<dbReference type="AlphaFoldDB" id="A0A8T0GQE1"/>
<dbReference type="EMBL" id="CM026430">
    <property type="protein sequence ID" value="KAG0561811.1"/>
    <property type="molecule type" value="Genomic_DNA"/>
</dbReference>
<proteinExistence type="predicted"/>
<accession>A0A8T0GQE1</accession>
<protein>
    <recommendedName>
        <fullName evidence="4">Secreted protein</fullName>
    </recommendedName>
</protein>
<keyword evidence="1" id="KW-0732">Signal</keyword>
<evidence type="ECO:0000313" key="3">
    <source>
        <dbReference type="Proteomes" id="UP000822688"/>
    </source>
</evidence>
<sequence length="58" mass="6318">MQVARFIHLVAISRIGVILHATTGSSEFDANANVCTLRESQPRQGEDTCLFSTNGIIK</sequence>
<comment type="caution">
    <text evidence="2">The sequence shown here is derived from an EMBL/GenBank/DDBJ whole genome shotgun (WGS) entry which is preliminary data.</text>
</comment>
<evidence type="ECO:0000313" key="2">
    <source>
        <dbReference type="EMBL" id="KAG0561811.1"/>
    </source>
</evidence>
<reference evidence="2" key="1">
    <citation type="submission" date="2020-06" db="EMBL/GenBank/DDBJ databases">
        <title>WGS assembly of Ceratodon purpureus strain R40.</title>
        <authorList>
            <person name="Carey S.B."/>
            <person name="Jenkins J."/>
            <person name="Shu S."/>
            <person name="Lovell J.T."/>
            <person name="Sreedasyam A."/>
            <person name="Maumus F."/>
            <person name="Tiley G.P."/>
            <person name="Fernandez-Pozo N."/>
            <person name="Barry K."/>
            <person name="Chen C."/>
            <person name="Wang M."/>
            <person name="Lipzen A."/>
            <person name="Daum C."/>
            <person name="Saski C.A."/>
            <person name="Payton A.C."/>
            <person name="Mcbreen J.C."/>
            <person name="Conrad R.E."/>
            <person name="Kollar L.M."/>
            <person name="Olsson S."/>
            <person name="Huttunen S."/>
            <person name="Landis J.B."/>
            <person name="Wickett N.J."/>
            <person name="Johnson M.G."/>
            <person name="Rensing S.A."/>
            <person name="Grimwood J."/>
            <person name="Schmutz J."/>
            <person name="Mcdaniel S.F."/>
        </authorList>
    </citation>
    <scope>NUCLEOTIDE SEQUENCE</scope>
    <source>
        <strain evidence="2">R40</strain>
    </source>
</reference>
<dbReference type="Proteomes" id="UP000822688">
    <property type="component" value="Chromosome 9"/>
</dbReference>
<name>A0A8T0GQE1_CERPU</name>
<organism evidence="2 3">
    <name type="scientific">Ceratodon purpureus</name>
    <name type="common">Fire moss</name>
    <name type="synonym">Dicranum purpureum</name>
    <dbReference type="NCBI Taxonomy" id="3225"/>
    <lineage>
        <taxon>Eukaryota</taxon>
        <taxon>Viridiplantae</taxon>
        <taxon>Streptophyta</taxon>
        <taxon>Embryophyta</taxon>
        <taxon>Bryophyta</taxon>
        <taxon>Bryophytina</taxon>
        <taxon>Bryopsida</taxon>
        <taxon>Dicranidae</taxon>
        <taxon>Pseudoditrichales</taxon>
        <taxon>Ditrichaceae</taxon>
        <taxon>Ceratodon</taxon>
    </lineage>
</organism>
<keyword evidence="3" id="KW-1185">Reference proteome</keyword>
<feature type="signal peptide" evidence="1">
    <location>
        <begin position="1"/>
        <end position="24"/>
    </location>
</feature>
<feature type="chain" id="PRO_5035780166" description="Secreted protein" evidence="1">
    <location>
        <begin position="25"/>
        <end position="58"/>
    </location>
</feature>
<evidence type="ECO:0008006" key="4">
    <source>
        <dbReference type="Google" id="ProtNLM"/>
    </source>
</evidence>
<gene>
    <name evidence="2" type="ORF">KC19_9G094100</name>
</gene>
<evidence type="ECO:0000256" key="1">
    <source>
        <dbReference type="SAM" id="SignalP"/>
    </source>
</evidence>